<evidence type="ECO:0000256" key="6">
    <source>
        <dbReference type="ARBA" id="ARBA00022801"/>
    </source>
</evidence>
<feature type="site" description="Transition state stabilizer" evidence="11">
    <location>
        <position position="62"/>
    </location>
</feature>
<evidence type="ECO:0000256" key="7">
    <source>
        <dbReference type="ARBA" id="ARBA00022842"/>
    </source>
</evidence>
<dbReference type="PANTHER" id="PTHR22748">
    <property type="entry name" value="AP ENDONUCLEASE"/>
    <property type="match status" value="1"/>
</dbReference>
<keyword evidence="10" id="KW-0464">Manganese</keyword>
<dbReference type="GO" id="GO:0046872">
    <property type="term" value="F:metal ion binding"/>
    <property type="evidence" value="ECO:0007669"/>
    <property type="project" value="UniProtKB-KW"/>
</dbReference>
<sequence length="158" mass="18203">ILEEVCDKDGRYVAVKGRINNNVVSLINVYAPPEGNPKFYQKLSEKIISFSEGTLICGGDWNCVLNHTKDTTSLKRRKNNKSKALNLLIKEVDLCDVWRELHPLEKDYTHFSVAHKVHSRIDFFLINRSDKHRVIECNIGIADLSDHSAIHLTIHKYY</sequence>
<evidence type="ECO:0000256" key="2">
    <source>
        <dbReference type="ARBA" id="ARBA00007092"/>
    </source>
</evidence>
<name>A0AAX7SCB6_ASTCA</name>
<protein>
    <recommendedName>
        <fullName evidence="3">exodeoxyribonuclease III</fullName>
        <ecNumber evidence="3">3.1.11.2</ecNumber>
    </recommendedName>
</protein>
<dbReference type="GO" id="GO:0003906">
    <property type="term" value="F:DNA-(apurinic or apyrimidinic site) endonuclease activity"/>
    <property type="evidence" value="ECO:0007669"/>
    <property type="project" value="TreeGrafter"/>
</dbReference>
<evidence type="ECO:0000256" key="9">
    <source>
        <dbReference type="PIRSR" id="PIRSR604808-1"/>
    </source>
</evidence>
<feature type="binding site" evidence="10">
    <location>
        <position position="146"/>
    </location>
    <ligand>
        <name>Mg(2+)</name>
        <dbReference type="ChEBI" id="CHEBI:18420"/>
        <label>1</label>
    </ligand>
</feature>
<dbReference type="GeneTree" id="ENSGT00990000205182"/>
<dbReference type="InterPro" id="IPR005135">
    <property type="entry name" value="Endo/exonuclease/phosphatase"/>
</dbReference>
<feature type="binding site" evidence="10">
    <location>
        <position position="60"/>
    </location>
    <ligand>
        <name>Mg(2+)</name>
        <dbReference type="ChEBI" id="CHEBI:18420"/>
        <label>1</label>
    </ligand>
</feature>
<proteinExistence type="inferred from homology"/>
<dbReference type="Proteomes" id="UP000265100">
    <property type="component" value="Chromosome 13"/>
</dbReference>
<dbReference type="InterPro" id="IPR036691">
    <property type="entry name" value="Endo/exonu/phosph_ase_sf"/>
</dbReference>
<comment type="similarity">
    <text evidence="2">Belongs to the DNA repair enzymes AP/ExoA family.</text>
</comment>
<dbReference type="GO" id="GO:0005634">
    <property type="term" value="C:nucleus"/>
    <property type="evidence" value="ECO:0007669"/>
    <property type="project" value="TreeGrafter"/>
</dbReference>
<dbReference type="GO" id="GO:0008311">
    <property type="term" value="F:double-stranded DNA 3'-5' DNA exonuclease activity"/>
    <property type="evidence" value="ECO:0007669"/>
    <property type="project" value="UniProtKB-EC"/>
</dbReference>
<reference evidence="13" key="2">
    <citation type="submission" date="2025-08" db="UniProtKB">
        <authorList>
            <consortium name="Ensembl"/>
        </authorList>
    </citation>
    <scope>IDENTIFICATION</scope>
</reference>
<dbReference type="AlphaFoldDB" id="A0AAX7SCB6"/>
<evidence type="ECO:0000256" key="5">
    <source>
        <dbReference type="ARBA" id="ARBA00022763"/>
    </source>
</evidence>
<reference evidence="13" key="3">
    <citation type="submission" date="2025-09" db="UniProtKB">
        <authorList>
            <consortium name="Ensembl"/>
        </authorList>
    </citation>
    <scope>IDENTIFICATION</scope>
</reference>
<comment type="catalytic activity">
    <reaction evidence="1">
        <text>Exonucleolytic cleavage in the 3'- to 5'-direction to yield nucleoside 5'-phosphates.</text>
        <dbReference type="EC" id="3.1.11.2"/>
    </reaction>
</comment>
<evidence type="ECO:0000313" key="13">
    <source>
        <dbReference type="Ensembl" id="ENSACLP00000041814.1"/>
    </source>
</evidence>
<evidence type="ECO:0000313" key="14">
    <source>
        <dbReference type="Proteomes" id="UP000265100"/>
    </source>
</evidence>
<keyword evidence="14" id="KW-1185">Reference proteome</keyword>
<evidence type="ECO:0000256" key="8">
    <source>
        <dbReference type="ARBA" id="ARBA00023204"/>
    </source>
</evidence>
<evidence type="ECO:0000256" key="11">
    <source>
        <dbReference type="PIRSR" id="PIRSR604808-3"/>
    </source>
</evidence>
<keyword evidence="7 10" id="KW-0460">Magnesium</keyword>
<dbReference type="GO" id="GO:0006284">
    <property type="term" value="P:base-excision repair"/>
    <property type="evidence" value="ECO:0007669"/>
    <property type="project" value="TreeGrafter"/>
</dbReference>
<dbReference type="Pfam" id="PF03372">
    <property type="entry name" value="Exo_endo_phos"/>
    <property type="match status" value="1"/>
</dbReference>
<organism evidence="13 14">
    <name type="scientific">Astatotilapia calliptera</name>
    <name type="common">Eastern happy</name>
    <name type="synonym">Chromis callipterus</name>
    <dbReference type="NCBI Taxonomy" id="8154"/>
    <lineage>
        <taxon>Eukaryota</taxon>
        <taxon>Metazoa</taxon>
        <taxon>Chordata</taxon>
        <taxon>Craniata</taxon>
        <taxon>Vertebrata</taxon>
        <taxon>Euteleostomi</taxon>
        <taxon>Actinopterygii</taxon>
        <taxon>Neopterygii</taxon>
        <taxon>Teleostei</taxon>
        <taxon>Neoteleostei</taxon>
        <taxon>Acanthomorphata</taxon>
        <taxon>Ovalentaria</taxon>
        <taxon>Cichlomorphae</taxon>
        <taxon>Cichliformes</taxon>
        <taxon>Cichlidae</taxon>
        <taxon>African cichlids</taxon>
        <taxon>Pseudocrenilabrinae</taxon>
        <taxon>Haplochromini</taxon>
        <taxon>Astatotilapia</taxon>
    </lineage>
</organism>
<accession>A0AAX7SCB6</accession>
<dbReference type="Ensembl" id="ENSACLT00000071763.1">
    <property type="protein sequence ID" value="ENSACLP00000041814.1"/>
    <property type="gene ID" value="ENSACLG00000032874.1"/>
</dbReference>
<evidence type="ECO:0000259" key="12">
    <source>
        <dbReference type="Pfam" id="PF03372"/>
    </source>
</evidence>
<evidence type="ECO:0000256" key="4">
    <source>
        <dbReference type="ARBA" id="ARBA00022723"/>
    </source>
</evidence>
<evidence type="ECO:0000256" key="1">
    <source>
        <dbReference type="ARBA" id="ARBA00000493"/>
    </source>
</evidence>
<feature type="binding site" evidence="10">
    <location>
        <position position="62"/>
    </location>
    <ligand>
        <name>Mg(2+)</name>
        <dbReference type="ChEBI" id="CHEBI:18420"/>
        <label>1</label>
    </ligand>
</feature>
<dbReference type="InterPro" id="IPR004808">
    <property type="entry name" value="AP_endonuc_1"/>
</dbReference>
<dbReference type="PANTHER" id="PTHR22748:SF26">
    <property type="entry name" value="ENDONUCLEASE_EXONUCLEASE_PHOSPHATASE DOMAIN-CONTAINING PROTEIN"/>
    <property type="match status" value="1"/>
</dbReference>
<dbReference type="SUPFAM" id="SSF56219">
    <property type="entry name" value="DNase I-like"/>
    <property type="match status" value="1"/>
</dbReference>
<feature type="binding site" evidence="10">
    <location>
        <position position="147"/>
    </location>
    <ligand>
        <name>Mg(2+)</name>
        <dbReference type="ChEBI" id="CHEBI:18420"/>
        <label>1</label>
    </ligand>
</feature>
<comment type="cofactor">
    <cofactor evidence="10">
        <name>Mg(2+)</name>
        <dbReference type="ChEBI" id="CHEBI:18420"/>
    </cofactor>
    <cofactor evidence="10">
        <name>Mn(2+)</name>
        <dbReference type="ChEBI" id="CHEBI:29035"/>
    </cofactor>
    <text evidence="10">Probably binds two magnesium or manganese ions per subunit.</text>
</comment>
<evidence type="ECO:0000256" key="3">
    <source>
        <dbReference type="ARBA" id="ARBA00012115"/>
    </source>
</evidence>
<keyword evidence="5" id="KW-0227">DNA damage</keyword>
<evidence type="ECO:0000256" key="10">
    <source>
        <dbReference type="PIRSR" id="PIRSR604808-2"/>
    </source>
</evidence>
<dbReference type="GO" id="GO:0008081">
    <property type="term" value="F:phosphoric diester hydrolase activity"/>
    <property type="evidence" value="ECO:0007669"/>
    <property type="project" value="TreeGrafter"/>
</dbReference>
<feature type="active site" description="Proton donor/acceptor" evidence="9">
    <location>
        <position position="60"/>
    </location>
</feature>
<keyword evidence="4 10" id="KW-0479">Metal-binding</keyword>
<keyword evidence="6" id="KW-0378">Hydrolase</keyword>
<reference evidence="13" key="1">
    <citation type="submission" date="2018-05" db="EMBL/GenBank/DDBJ databases">
        <authorList>
            <person name="Datahose"/>
        </authorList>
    </citation>
    <scope>NUCLEOTIDE SEQUENCE</scope>
</reference>
<dbReference type="EC" id="3.1.11.2" evidence="3"/>
<dbReference type="CDD" id="cd09076">
    <property type="entry name" value="L1-EN"/>
    <property type="match status" value="1"/>
</dbReference>
<feature type="site" description="Important for catalytic activity" evidence="11">
    <location>
        <position position="122"/>
    </location>
</feature>
<feature type="active site" description="Proton acceptor" evidence="9">
    <location>
        <position position="147"/>
    </location>
</feature>
<keyword evidence="8" id="KW-0234">DNA repair</keyword>
<feature type="domain" description="Endonuclease/exonuclease/phosphatase" evidence="12">
    <location>
        <begin position="29"/>
        <end position="147"/>
    </location>
</feature>
<feature type="site" description="Interaction with DNA substrate" evidence="11">
    <location>
        <position position="147"/>
    </location>
</feature>
<dbReference type="Gene3D" id="3.60.10.10">
    <property type="entry name" value="Endonuclease/exonuclease/phosphatase"/>
    <property type="match status" value="1"/>
</dbReference>
<feature type="active site" evidence="9">
    <location>
        <position position="30"/>
    </location>
</feature>